<keyword evidence="3" id="KW-1185">Reference proteome</keyword>
<feature type="compositionally biased region" description="Polar residues" evidence="1">
    <location>
        <begin position="31"/>
        <end position="59"/>
    </location>
</feature>
<dbReference type="Pfam" id="PF12815">
    <property type="entry name" value="CTD"/>
    <property type="match status" value="1"/>
</dbReference>
<reference evidence="2 3" key="2">
    <citation type="journal article" date="2019" name="G3 (Bethesda)">
        <title>Hybrid Assembly of the Genome of the Entomopathogenic Nematode Steinernema carpocapsae Identifies the X-Chromosome.</title>
        <authorList>
            <person name="Serra L."/>
            <person name="Macchietto M."/>
            <person name="Macias-Munoz A."/>
            <person name="McGill C.J."/>
            <person name="Rodriguez I.M."/>
            <person name="Rodriguez B."/>
            <person name="Murad R."/>
            <person name="Mortazavi A."/>
        </authorList>
    </citation>
    <scope>NUCLEOTIDE SEQUENCE [LARGE SCALE GENOMIC DNA]</scope>
    <source>
        <strain evidence="2 3">ALL</strain>
    </source>
</reference>
<feature type="compositionally biased region" description="Polar residues" evidence="1">
    <location>
        <begin position="103"/>
        <end position="124"/>
    </location>
</feature>
<feature type="region of interest" description="Disordered" evidence="1">
    <location>
        <begin position="27"/>
        <end position="153"/>
    </location>
</feature>
<organism evidence="2 3">
    <name type="scientific">Steinernema carpocapsae</name>
    <name type="common">Entomopathogenic nematode</name>
    <dbReference type="NCBI Taxonomy" id="34508"/>
    <lineage>
        <taxon>Eukaryota</taxon>
        <taxon>Metazoa</taxon>
        <taxon>Ecdysozoa</taxon>
        <taxon>Nematoda</taxon>
        <taxon>Chromadorea</taxon>
        <taxon>Rhabditida</taxon>
        <taxon>Tylenchina</taxon>
        <taxon>Panagrolaimomorpha</taxon>
        <taxon>Strongyloidoidea</taxon>
        <taxon>Steinernematidae</taxon>
        <taxon>Steinernema</taxon>
    </lineage>
</organism>
<dbReference type="STRING" id="34508.A0A4U5MI90"/>
<protein>
    <submittedName>
        <fullName evidence="2">Uncharacterized protein</fullName>
    </submittedName>
</protein>
<gene>
    <name evidence="2" type="ORF">L596_021263</name>
</gene>
<evidence type="ECO:0000313" key="3">
    <source>
        <dbReference type="Proteomes" id="UP000298663"/>
    </source>
</evidence>
<accession>A0A4U5MI90</accession>
<sequence length="153" mass="16670">MLIASLSRIRKCDFCTTINVDRSHVGITGEGASTTSMQPMYESSRTPRPRNNTRSSFGSKTPMYAAHQTPMYGSQTPMHDNFGGGRTPHYGSQTPAYDGSRTPLHSGSNWDPQVSNTPAHNSSGYDFDYDDDTDASTPGSNESAYAWIRGAYG</sequence>
<dbReference type="AlphaFoldDB" id="A0A4U5MI90"/>
<evidence type="ECO:0000256" key="1">
    <source>
        <dbReference type="SAM" id="MobiDB-lite"/>
    </source>
</evidence>
<comment type="caution">
    <text evidence="2">The sequence shown here is derived from an EMBL/GenBank/DDBJ whole genome shotgun (WGS) entry which is preliminary data.</text>
</comment>
<dbReference type="Proteomes" id="UP000298663">
    <property type="component" value="Unassembled WGS sequence"/>
</dbReference>
<dbReference type="EMBL" id="AZBU02000007">
    <property type="protein sequence ID" value="TKR69061.1"/>
    <property type="molecule type" value="Genomic_DNA"/>
</dbReference>
<evidence type="ECO:0000313" key="2">
    <source>
        <dbReference type="EMBL" id="TKR69061.1"/>
    </source>
</evidence>
<proteinExistence type="predicted"/>
<dbReference type="OrthoDB" id="28901at2759"/>
<reference evidence="2 3" key="1">
    <citation type="journal article" date="2015" name="Genome Biol.">
        <title>Comparative genomics of Steinernema reveals deeply conserved gene regulatory networks.</title>
        <authorList>
            <person name="Dillman A.R."/>
            <person name="Macchietto M."/>
            <person name="Porter C.F."/>
            <person name="Rogers A."/>
            <person name="Williams B."/>
            <person name="Antoshechkin I."/>
            <person name="Lee M.M."/>
            <person name="Goodwin Z."/>
            <person name="Lu X."/>
            <person name="Lewis E.E."/>
            <person name="Goodrich-Blair H."/>
            <person name="Stock S.P."/>
            <person name="Adams B.J."/>
            <person name="Sternberg P.W."/>
            <person name="Mortazavi A."/>
        </authorList>
    </citation>
    <scope>NUCLEOTIDE SEQUENCE [LARGE SCALE GENOMIC DNA]</scope>
    <source>
        <strain evidence="2 3">ALL</strain>
    </source>
</reference>
<name>A0A4U5MI90_STECR</name>